<dbReference type="InterPro" id="IPR050624">
    <property type="entry name" value="HTH-type_Tx_Regulator"/>
</dbReference>
<dbReference type="Proteomes" id="UP000289775">
    <property type="component" value="Unassembled WGS sequence"/>
</dbReference>
<feature type="DNA-binding region" description="H-T-H motif" evidence="2">
    <location>
        <begin position="29"/>
        <end position="48"/>
    </location>
</feature>
<dbReference type="InterPro" id="IPR001647">
    <property type="entry name" value="HTH_TetR"/>
</dbReference>
<evidence type="ECO:0000256" key="1">
    <source>
        <dbReference type="ARBA" id="ARBA00023125"/>
    </source>
</evidence>
<dbReference type="PANTHER" id="PTHR43479:SF11">
    <property type="entry name" value="ACREF_ENVCD OPERON REPRESSOR-RELATED"/>
    <property type="match status" value="1"/>
</dbReference>
<dbReference type="AlphaFoldDB" id="A0A444WHX8"/>
<name>A0A444WHX8_9FLAO</name>
<dbReference type="PANTHER" id="PTHR43479">
    <property type="entry name" value="ACREF/ENVCD OPERON REPRESSOR-RELATED"/>
    <property type="match status" value="1"/>
</dbReference>
<reference evidence="4 5" key="1">
    <citation type="submission" date="2014-12" db="EMBL/GenBank/DDBJ databases">
        <title>Genome sequence of Flavobacterium beibuense RSKm HC5.</title>
        <authorList>
            <person name="Kim J.F."/>
            <person name="Song J.Y."/>
            <person name="Kwak M.-J."/>
            <person name="Lee S.-W."/>
        </authorList>
    </citation>
    <scope>NUCLEOTIDE SEQUENCE [LARGE SCALE GENOMIC DNA]</scope>
    <source>
        <strain evidence="4 5">RSKm HC5</strain>
    </source>
</reference>
<accession>A0A444WHX8</accession>
<keyword evidence="5" id="KW-1185">Reference proteome</keyword>
<evidence type="ECO:0000259" key="3">
    <source>
        <dbReference type="PROSITE" id="PS50977"/>
    </source>
</evidence>
<evidence type="ECO:0000313" key="4">
    <source>
        <dbReference type="EMBL" id="RYJ45461.1"/>
    </source>
</evidence>
<dbReference type="PROSITE" id="PS50977">
    <property type="entry name" value="HTH_TETR_2"/>
    <property type="match status" value="1"/>
</dbReference>
<dbReference type="EMBL" id="JUIW01000001">
    <property type="protein sequence ID" value="RYJ45461.1"/>
    <property type="molecule type" value="Genomic_DNA"/>
</dbReference>
<feature type="domain" description="HTH tetR-type" evidence="3">
    <location>
        <begin position="6"/>
        <end position="66"/>
    </location>
</feature>
<dbReference type="InterPro" id="IPR009057">
    <property type="entry name" value="Homeodomain-like_sf"/>
</dbReference>
<dbReference type="Pfam" id="PF00440">
    <property type="entry name" value="TetR_N"/>
    <property type="match status" value="1"/>
</dbReference>
<dbReference type="SUPFAM" id="SSF46689">
    <property type="entry name" value="Homeodomain-like"/>
    <property type="match status" value="1"/>
</dbReference>
<dbReference type="RefSeq" id="WP_129749246.1">
    <property type="nucleotide sequence ID" value="NZ_JUIW01000001.1"/>
</dbReference>
<comment type="caution">
    <text evidence="4">The sequence shown here is derived from an EMBL/GenBank/DDBJ whole genome shotgun (WGS) entry which is preliminary data.</text>
</comment>
<dbReference type="GO" id="GO:0003677">
    <property type="term" value="F:DNA binding"/>
    <property type="evidence" value="ECO:0007669"/>
    <property type="project" value="UniProtKB-UniRule"/>
</dbReference>
<evidence type="ECO:0000313" key="5">
    <source>
        <dbReference type="Proteomes" id="UP000289775"/>
    </source>
</evidence>
<evidence type="ECO:0000256" key="2">
    <source>
        <dbReference type="PROSITE-ProRule" id="PRU00335"/>
    </source>
</evidence>
<sequence>MRTRDTDKEELVYKKTIEQIVKHGFDGFSMNKLAKACNISVATLYIYYKDKDDLIKQVGGKLGDKFFEMVVDGFSADMSFEEGMWKQWQNRAGYAIKYPTEVSCFEAMKHSPFAEEIMQTEALQKFKQLMMNFFKNAVDRKELTPMPPEIFWCAAYGPLYALINFNRDGKSMGGKRFVLTDEVLKQTFDIMIKGLKK</sequence>
<organism evidence="4 5">
    <name type="scientific">Flavobacterium beibuense</name>
    <dbReference type="NCBI Taxonomy" id="657326"/>
    <lineage>
        <taxon>Bacteria</taxon>
        <taxon>Pseudomonadati</taxon>
        <taxon>Bacteroidota</taxon>
        <taxon>Flavobacteriia</taxon>
        <taxon>Flavobacteriales</taxon>
        <taxon>Flavobacteriaceae</taxon>
        <taxon>Flavobacterium</taxon>
    </lineage>
</organism>
<dbReference type="OrthoDB" id="6430772at2"/>
<gene>
    <name evidence="4" type="ORF">NU09_0053</name>
</gene>
<protein>
    <submittedName>
        <fullName evidence="4">Transcriptional regulator</fullName>
    </submittedName>
</protein>
<keyword evidence="1 2" id="KW-0238">DNA-binding</keyword>
<proteinExistence type="predicted"/>
<dbReference type="Gene3D" id="1.10.357.10">
    <property type="entry name" value="Tetracycline Repressor, domain 2"/>
    <property type="match status" value="1"/>
</dbReference>